<protein>
    <submittedName>
        <fullName evidence="5">Glucose-1-phosphate adenylyltransferase subunit GlgD</fullName>
    </submittedName>
</protein>
<evidence type="ECO:0000259" key="4">
    <source>
        <dbReference type="Pfam" id="PF24894"/>
    </source>
</evidence>
<feature type="domain" description="Glucose-1-phosphate adenylyltransferase/Bifunctional protein GlmU-like C-terminal hexapeptide" evidence="4">
    <location>
        <begin position="282"/>
        <end position="352"/>
    </location>
</feature>
<dbReference type="Pfam" id="PF00483">
    <property type="entry name" value="NTP_transferase"/>
    <property type="match status" value="1"/>
</dbReference>
<sequence length="371" mass="42660">MNNCLGIINLDENESRMGELVRFRTLAAIPISARYRIIDFVLSNMANSGIHGIGIFTPKKSRSLINHITNGRPWDLHRKKDGLRIFNFGDYDPFYDDVRNFLDNMEFIEQSRKEYVLISPSYMICNIDYNNVLKKHIKDKNDITIVGKTVSNADEKFLGCEVLNLNNKERVISIGRNIGIEKNAIINMEMIIMKTELFVNIIYECVNTGIHRKIKEYIKSNLDNLKVGIYKFNGYLSCINSIKEYFDTNLDILNQDINNELFYCTNPIYTKSQDEPPTKYTENSRVLNSIIANGSYIEGEVRNCIIGRRVRIGKGAKIENCVIMQNSIIEDNVVMDKVVVDKGTLISENEKIKGTSNYPVTIQKQKTFLME</sequence>
<dbReference type="GO" id="GO:0005978">
    <property type="term" value="P:glycogen biosynthetic process"/>
    <property type="evidence" value="ECO:0007669"/>
    <property type="project" value="UniProtKB-KW"/>
</dbReference>
<dbReference type="Proteomes" id="UP000264883">
    <property type="component" value="Chromosome"/>
</dbReference>
<accession>A0A343JFJ6</accession>
<dbReference type="InterPro" id="IPR005835">
    <property type="entry name" value="NTP_transferase_dom"/>
</dbReference>
<evidence type="ECO:0000313" key="5">
    <source>
        <dbReference type="EMBL" id="ASW44304.1"/>
    </source>
</evidence>
<dbReference type="InterPro" id="IPR056818">
    <property type="entry name" value="GlmU/GlgC-like_hexapep"/>
</dbReference>
<keyword evidence="5" id="KW-0548">Nucleotidyltransferase</keyword>
<dbReference type="OrthoDB" id="9801810at2"/>
<evidence type="ECO:0000256" key="1">
    <source>
        <dbReference type="ARBA" id="ARBA00010443"/>
    </source>
</evidence>
<dbReference type="CDD" id="cd02508">
    <property type="entry name" value="ADP_Glucose_PP"/>
    <property type="match status" value="1"/>
</dbReference>
<evidence type="ECO:0000259" key="3">
    <source>
        <dbReference type="Pfam" id="PF00483"/>
    </source>
</evidence>
<comment type="similarity">
    <text evidence="1">Belongs to the bacterial/plant glucose-1-phosphate adenylyltransferase family.</text>
</comment>
<reference evidence="5 6" key="1">
    <citation type="submission" date="2016-08" db="EMBL/GenBank/DDBJ databases">
        <title>Complete Genome Sequence Of The Indigo Reducing Clostridium isatidis DSM15098.</title>
        <authorList>
            <person name="Little G.T."/>
            <person name="Minton N.P."/>
        </authorList>
    </citation>
    <scope>NUCLEOTIDE SEQUENCE [LARGE SCALE GENOMIC DNA]</scope>
    <source>
        <strain evidence="5 6">DSM 15098</strain>
    </source>
</reference>
<dbReference type="Pfam" id="PF24894">
    <property type="entry name" value="Hexapep_GlmU"/>
    <property type="match status" value="1"/>
</dbReference>
<proteinExistence type="inferred from homology"/>
<gene>
    <name evidence="5" type="ORF">BEN51_12915</name>
</gene>
<keyword evidence="5" id="KW-0808">Transferase</keyword>
<dbReference type="GO" id="GO:0008878">
    <property type="term" value="F:glucose-1-phosphate adenylyltransferase activity"/>
    <property type="evidence" value="ECO:0007669"/>
    <property type="project" value="InterPro"/>
</dbReference>
<dbReference type="NCBIfam" id="TIGR02092">
    <property type="entry name" value="glgD"/>
    <property type="match status" value="1"/>
</dbReference>
<dbReference type="Gene3D" id="3.90.550.10">
    <property type="entry name" value="Spore Coat Polysaccharide Biosynthesis Protein SpsA, Chain A"/>
    <property type="match status" value="1"/>
</dbReference>
<dbReference type="EMBL" id="CP016786">
    <property type="protein sequence ID" value="ASW44304.1"/>
    <property type="molecule type" value="Genomic_DNA"/>
</dbReference>
<dbReference type="KEGG" id="cia:BEN51_12915"/>
<dbReference type="PANTHER" id="PTHR43523:SF6">
    <property type="entry name" value="GLYCOGEN BIOSYNTHESIS PROTEIN GLGD"/>
    <property type="match status" value="1"/>
</dbReference>
<evidence type="ECO:0000313" key="6">
    <source>
        <dbReference type="Proteomes" id="UP000264883"/>
    </source>
</evidence>
<dbReference type="InterPro" id="IPR011832">
    <property type="entry name" value="GlgDAde_trans"/>
</dbReference>
<dbReference type="InterPro" id="IPR011004">
    <property type="entry name" value="Trimer_LpxA-like_sf"/>
</dbReference>
<dbReference type="AlphaFoldDB" id="A0A343JFJ6"/>
<dbReference type="SUPFAM" id="SSF51161">
    <property type="entry name" value="Trimeric LpxA-like enzymes"/>
    <property type="match status" value="1"/>
</dbReference>
<organism evidence="5 6">
    <name type="scientific">Clostridium isatidis</name>
    <dbReference type="NCBI Taxonomy" id="182773"/>
    <lineage>
        <taxon>Bacteria</taxon>
        <taxon>Bacillati</taxon>
        <taxon>Bacillota</taxon>
        <taxon>Clostridia</taxon>
        <taxon>Eubacteriales</taxon>
        <taxon>Clostridiaceae</taxon>
        <taxon>Clostridium</taxon>
    </lineage>
</organism>
<dbReference type="PANTHER" id="PTHR43523">
    <property type="entry name" value="GLUCOSE-1-PHOSPHATE ADENYLYLTRANSFERASE-RELATED"/>
    <property type="match status" value="1"/>
</dbReference>
<evidence type="ECO:0000256" key="2">
    <source>
        <dbReference type="ARBA" id="ARBA00023056"/>
    </source>
</evidence>
<keyword evidence="2" id="KW-0320">Glycogen biosynthesis</keyword>
<dbReference type="InterPro" id="IPR011831">
    <property type="entry name" value="ADP-Glc_PPase"/>
</dbReference>
<keyword evidence="6" id="KW-1185">Reference proteome</keyword>
<dbReference type="InterPro" id="IPR029044">
    <property type="entry name" value="Nucleotide-diphossugar_trans"/>
</dbReference>
<dbReference type="SUPFAM" id="SSF53448">
    <property type="entry name" value="Nucleotide-diphospho-sugar transferases"/>
    <property type="match status" value="1"/>
</dbReference>
<name>A0A343JFJ6_9CLOT</name>
<dbReference type="Gene3D" id="2.160.10.10">
    <property type="entry name" value="Hexapeptide repeat proteins"/>
    <property type="match status" value="1"/>
</dbReference>
<feature type="domain" description="Nucleotidyl transferase" evidence="3">
    <location>
        <begin position="27"/>
        <end position="173"/>
    </location>
</feature>
<dbReference type="RefSeq" id="WP_119866428.1">
    <property type="nucleotide sequence ID" value="NZ_CP016786.1"/>
</dbReference>